<dbReference type="Pfam" id="PF14214">
    <property type="entry name" value="Helitron_like_N"/>
    <property type="match status" value="1"/>
</dbReference>
<evidence type="ECO:0000256" key="1">
    <source>
        <dbReference type="SAM" id="MobiDB-lite"/>
    </source>
</evidence>
<feature type="region of interest" description="Disordered" evidence="1">
    <location>
        <begin position="24"/>
        <end position="75"/>
    </location>
</feature>
<feature type="compositionally biased region" description="Basic and acidic residues" evidence="1">
    <location>
        <begin position="24"/>
        <end position="64"/>
    </location>
</feature>
<evidence type="ECO:0000313" key="4">
    <source>
        <dbReference type="EMBL" id="VDI78732.1"/>
    </source>
</evidence>
<gene>
    <name evidence="4" type="ORF">MGAL_10B048136</name>
</gene>
<evidence type="ECO:0000259" key="3">
    <source>
        <dbReference type="Pfam" id="PF20209"/>
    </source>
</evidence>
<comment type="caution">
    <text evidence="4">The sequence shown here is derived from an EMBL/GenBank/DDBJ whole genome shotgun (WGS) entry which is preliminary data.</text>
</comment>
<dbReference type="AlphaFoldDB" id="A0A8B6HGE8"/>
<organism evidence="4 5">
    <name type="scientific">Mytilus galloprovincialis</name>
    <name type="common">Mediterranean mussel</name>
    <dbReference type="NCBI Taxonomy" id="29158"/>
    <lineage>
        <taxon>Eukaryota</taxon>
        <taxon>Metazoa</taxon>
        <taxon>Spiralia</taxon>
        <taxon>Lophotrochozoa</taxon>
        <taxon>Mollusca</taxon>
        <taxon>Bivalvia</taxon>
        <taxon>Autobranchia</taxon>
        <taxon>Pteriomorphia</taxon>
        <taxon>Mytilida</taxon>
        <taxon>Mytiloidea</taxon>
        <taxon>Mytilidae</taxon>
        <taxon>Mytilinae</taxon>
        <taxon>Mytilus</taxon>
    </lineage>
</organism>
<evidence type="ECO:0000313" key="5">
    <source>
        <dbReference type="Proteomes" id="UP000596742"/>
    </source>
</evidence>
<name>A0A8B6HGE8_MYTGA</name>
<protein>
    <recommendedName>
        <fullName evidence="6">Helitron helicase-like domain-containing protein</fullName>
    </recommendedName>
</protein>
<dbReference type="Proteomes" id="UP000596742">
    <property type="component" value="Unassembled WGS sequence"/>
</dbReference>
<dbReference type="OrthoDB" id="10064798at2759"/>
<dbReference type="EMBL" id="UYJE01009996">
    <property type="protein sequence ID" value="VDI78732.1"/>
    <property type="molecule type" value="Genomic_DNA"/>
</dbReference>
<dbReference type="InterPro" id="IPR025476">
    <property type="entry name" value="Helitron_helicase-like"/>
</dbReference>
<dbReference type="Pfam" id="PF20209">
    <property type="entry name" value="DUF6570"/>
    <property type="match status" value="1"/>
</dbReference>
<sequence length="428" mass="50054">MSCSIFRIRIDGKTKNNREIRKKNETKKIARQDEDYRKHESERDFHRKQEYRSHPENLENERLKKQSSRQNKLDTDRCYDKTVKKERLLSLRIPFMQIRQLPRGGQLSVKGNVVNVPVEVQPTINSLPHTLEKSGTISVKLKKEAGIQKVEVDESETHVGNTDTLLDHIPDDNPLCDTGLTFAPGEGQRPISLYSDPDAEYLSFPTIFCGQRRPDNKDRSVSVHYTDIVKWELRSRSMDRRVAQSTLTWKDLLRILGKLNDGKEYTDNELEEMDWHQKSKLVQKDPVTCSRYFDYRVQQFINLVLKSDHDPIGKLTDFFYRVEFQQRGSPHIHILIWIENAPVYESDSNEDVVAFIDKYVSCSLLENDSLVNLQVHKHSKTCRKKGHPICRFGFPLPPMKATVILEPLKENDDIEKYKAIYKRNTKRN</sequence>
<accession>A0A8B6HGE8</accession>
<keyword evidence="5" id="KW-1185">Reference proteome</keyword>
<feature type="domain" description="DUF6570" evidence="3">
    <location>
        <begin position="82"/>
        <end position="145"/>
    </location>
</feature>
<evidence type="ECO:0000259" key="2">
    <source>
        <dbReference type="Pfam" id="PF14214"/>
    </source>
</evidence>
<reference evidence="4" key="1">
    <citation type="submission" date="2018-11" db="EMBL/GenBank/DDBJ databases">
        <authorList>
            <person name="Alioto T."/>
            <person name="Alioto T."/>
        </authorList>
    </citation>
    <scope>NUCLEOTIDE SEQUENCE</scope>
</reference>
<feature type="domain" description="Helitron helicase-like" evidence="2">
    <location>
        <begin position="271"/>
        <end position="336"/>
    </location>
</feature>
<evidence type="ECO:0008006" key="6">
    <source>
        <dbReference type="Google" id="ProtNLM"/>
    </source>
</evidence>
<proteinExistence type="predicted"/>
<dbReference type="InterPro" id="IPR046700">
    <property type="entry name" value="DUF6570"/>
</dbReference>